<dbReference type="AlphaFoldDB" id="A0A3A4ZG65"/>
<dbReference type="Proteomes" id="UP000265540">
    <property type="component" value="Unassembled WGS sequence"/>
</dbReference>
<comment type="caution">
    <text evidence="2">The sequence shown here is derived from an EMBL/GenBank/DDBJ whole genome shotgun (WGS) entry which is preliminary data.</text>
</comment>
<gene>
    <name evidence="2" type="ORF">C4561_00640</name>
</gene>
<reference evidence="2 3" key="1">
    <citation type="journal article" date="2017" name="ISME J.">
        <title>Energy and carbon metabolisms in a deep terrestrial subsurface fluid microbial community.</title>
        <authorList>
            <person name="Momper L."/>
            <person name="Jungbluth S.P."/>
            <person name="Lee M.D."/>
            <person name="Amend J.P."/>
        </authorList>
    </citation>
    <scope>NUCLEOTIDE SEQUENCE [LARGE SCALE GENOMIC DNA]</scope>
    <source>
        <strain evidence="2">SURF_46</strain>
    </source>
</reference>
<sequence>MKLYKFKLTYYISVLILFFSVTFLYAESGGLGYTIPAASDLGEDGSIVSFNGQQVALSQKEYDENIIGVITEKVAASIEDINLEQSRIVAVTGETDVLVNTSNGNIEIGDYITSSAAPGVGMKATNSGQVIGQATQSFTSDNPSEVGKILVMLNVKSQFISPVGSTNVLTALRAGLDSKFLAPIITLRYILAVLVAASSFVIGFTSFRKVSGSSVEALGRNPLASGSIRRIVFFNFLLNFLIMMGGLILAYFILVL</sequence>
<evidence type="ECO:0000313" key="3">
    <source>
        <dbReference type="Proteomes" id="UP000265540"/>
    </source>
</evidence>
<dbReference type="EMBL" id="QZJF01000005">
    <property type="protein sequence ID" value="RJR27998.1"/>
    <property type="molecule type" value="Genomic_DNA"/>
</dbReference>
<protein>
    <submittedName>
        <fullName evidence="2">Uncharacterized protein</fullName>
    </submittedName>
</protein>
<keyword evidence="1" id="KW-0472">Membrane</keyword>
<keyword evidence="1" id="KW-0812">Transmembrane</keyword>
<evidence type="ECO:0000256" key="1">
    <source>
        <dbReference type="SAM" id="Phobius"/>
    </source>
</evidence>
<organism evidence="2 3">
    <name type="scientific">candidate division WWE3 bacterium</name>
    <dbReference type="NCBI Taxonomy" id="2053526"/>
    <lineage>
        <taxon>Bacteria</taxon>
        <taxon>Katanobacteria</taxon>
    </lineage>
</organism>
<keyword evidence="1" id="KW-1133">Transmembrane helix</keyword>
<feature type="transmembrane region" description="Helical" evidence="1">
    <location>
        <begin position="9"/>
        <end position="26"/>
    </location>
</feature>
<feature type="transmembrane region" description="Helical" evidence="1">
    <location>
        <begin position="231"/>
        <end position="254"/>
    </location>
</feature>
<proteinExistence type="predicted"/>
<evidence type="ECO:0000313" key="2">
    <source>
        <dbReference type="EMBL" id="RJR27998.1"/>
    </source>
</evidence>
<accession>A0A3A4ZG65</accession>
<feature type="transmembrane region" description="Helical" evidence="1">
    <location>
        <begin position="189"/>
        <end position="210"/>
    </location>
</feature>
<name>A0A3A4ZG65_UNCKA</name>